<evidence type="ECO:0000313" key="3">
    <source>
        <dbReference type="Proteomes" id="UP000799302"/>
    </source>
</evidence>
<dbReference type="Proteomes" id="UP000799302">
    <property type="component" value="Unassembled WGS sequence"/>
</dbReference>
<dbReference type="PANTHER" id="PTHR35179">
    <property type="entry name" value="PROTEIN CBG02620"/>
    <property type="match status" value="1"/>
</dbReference>
<reference evidence="2" key="1">
    <citation type="journal article" date="2020" name="Stud. Mycol.">
        <title>101 Dothideomycetes genomes: a test case for predicting lifestyles and emergence of pathogens.</title>
        <authorList>
            <person name="Haridas S."/>
            <person name="Albert R."/>
            <person name="Binder M."/>
            <person name="Bloem J."/>
            <person name="Labutti K."/>
            <person name="Salamov A."/>
            <person name="Andreopoulos B."/>
            <person name="Baker S."/>
            <person name="Barry K."/>
            <person name="Bills G."/>
            <person name="Bluhm B."/>
            <person name="Cannon C."/>
            <person name="Castanera R."/>
            <person name="Culley D."/>
            <person name="Daum C."/>
            <person name="Ezra D."/>
            <person name="Gonzalez J."/>
            <person name="Henrissat B."/>
            <person name="Kuo A."/>
            <person name="Liang C."/>
            <person name="Lipzen A."/>
            <person name="Lutzoni F."/>
            <person name="Magnuson J."/>
            <person name="Mondo S."/>
            <person name="Nolan M."/>
            <person name="Ohm R."/>
            <person name="Pangilinan J."/>
            <person name="Park H.-J."/>
            <person name="Ramirez L."/>
            <person name="Alfaro M."/>
            <person name="Sun H."/>
            <person name="Tritt A."/>
            <person name="Yoshinaga Y."/>
            <person name="Zwiers L.-H."/>
            <person name="Turgeon B."/>
            <person name="Goodwin S."/>
            <person name="Spatafora J."/>
            <person name="Crous P."/>
            <person name="Grigoriev I."/>
        </authorList>
    </citation>
    <scope>NUCLEOTIDE SEQUENCE</scope>
    <source>
        <strain evidence="2">CBS 115976</strain>
    </source>
</reference>
<dbReference type="OrthoDB" id="5393654at2759"/>
<evidence type="ECO:0008006" key="4">
    <source>
        <dbReference type="Google" id="ProtNLM"/>
    </source>
</evidence>
<dbReference type="PANTHER" id="PTHR35179:SF2">
    <property type="entry name" value="START DOMAIN-CONTAINING PROTEIN"/>
    <property type="match status" value="1"/>
</dbReference>
<accession>A0A6A6UDL3</accession>
<protein>
    <recommendedName>
        <fullName evidence="4">Geranylgeranyl pyrophosphate synthetase</fullName>
    </recommendedName>
</protein>
<dbReference type="EMBL" id="MU004235">
    <property type="protein sequence ID" value="KAF2669716.1"/>
    <property type="molecule type" value="Genomic_DNA"/>
</dbReference>
<dbReference type="AlphaFoldDB" id="A0A6A6UDL3"/>
<proteinExistence type="predicted"/>
<name>A0A6A6UDL3_9PEZI</name>
<sequence length="471" mass="52963">MTFLPQKRGGKWIPRGRDSTPWRKQSQAVELPVGPSLTTIAHADIGFGAEFDKDSALIDSCEYMASYSWKAVKRPTILVPGLRLINVRLQGKPPAWSPPAQTRQLQADHGDYFRDPNAARFPQFPTEPAVQAVLMQNPDHSMNDIDIFACASTLGNLLRFARNIDRPFRFNLELIGNTIFLVRKESSPTALIEDIRGYGHTFPESYTSWEPDVKRSSSHQRIVRYHFGGLNCLVRFGTDGYYKDIAKGGGEDTQKSPSDTGTTMLEDLEELTVSGAGRPATTENGAESLLQAEKAGQPISQDAILEIKTKHGKFPIDMADVYPRLWVTQIRNFVLAYHDRGVFNDVRQQDLHEDVEKWEQDNNESLCRLVVLLHKIISFAKKNPEAKLEVVRKEGGDLEIREQAYLGQDTLTEATKARWLTDVESGSGKVIHSEEEEEEFGDAQDYFEDDDEEPDYTACSADHCGYCGRST</sequence>
<gene>
    <name evidence="2" type="ORF">BT63DRAFT_471224</name>
</gene>
<evidence type="ECO:0000256" key="1">
    <source>
        <dbReference type="SAM" id="MobiDB-lite"/>
    </source>
</evidence>
<keyword evidence="3" id="KW-1185">Reference proteome</keyword>
<feature type="region of interest" description="Disordered" evidence="1">
    <location>
        <begin position="1"/>
        <end position="23"/>
    </location>
</feature>
<organism evidence="2 3">
    <name type="scientific">Microthyrium microscopicum</name>
    <dbReference type="NCBI Taxonomy" id="703497"/>
    <lineage>
        <taxon>Eukaryota</taxon>
        <taxon>Fungi</taxon>
        <taxon>Dikarya</taxon>
        <taxon>Ascomycota</taxon>
        <taxon>Pezizomycotina</taxon>
        <taxon>Dothideomycetes</taxon>
        <taxon>Dothideomycetes incertae sedis</taxon>
        <taxon>Microthyriales</taxon>
        <taxon>Microthyriaceae</taxon>
        <taxon>Microthyrium</taxon>
    </lineage>
</organism>
<evidence type="ECO:0000313" key="2">
    <source>
        <dbReference type="EMBL" id="KAF2669716.1"/>
    </source>
</evidence>